<dbReference type="PANTHER" id="PTHR21137">
    <property type="entry name" value="ODORANT RECEPTOR"/>
    <property type="match status" value="1"/>
</dbReference>
<evidence type="ECO:0000256" key="8">
    <source>
        <dbReference type="ARBA" id="ARBA00023170"/>
    </source>
</evidence>
<feature type="transmembrane region" description="Helical" evidence="10">
    <location>
        <begin position="88"/>
        <end position="113"/>
    </location>
</feature>
<evidence type="ECO:0000256" key="4">
    <source>
        <dbReference type="ARBA" id="ARBA00022692"/>
    </source>
</evidence>
<organism evidence="11 12">
    <name type="scientific">Ceratitis capitata</name>
    <name type="common">Mediterranean fruit fly</name>
    <name type="synonym">Tephritis capitata</name>
    <dbReference type="NCBI Taxonomy" id="7213"/>
    <lineage>
        <taxon>Eukaryota</taxon>
        <taxon>Metazoa</taxon>
        <taxon>Ecdysozoa</taxon>
        <taxon>Arthropoda</taxon>
        <taxon>Hexapoda</taxon>
        <taxon>Insecta</taxon>
        <taxon>Pterygota</taxon>
        <taxon>Neoptera</taxon>
        <taxon>Endopterygota</taxon>
        <taxon>Diptera</taxon>
        <taxon>Brachycera</taxon>
        <taxon>Muscomorpha</taxon>
        <taxon>Tephritoidea</taxon>
        <taxon>Tephritidae</taxon>
        <taxon>Ceratitis</taxon>
        <taxon>Ceratitis</taxon>
    </lineage>
</organism>
<comment type="similarity">
    <text evidence="10">Belongs to the insect chemoreceptor superfamily. Heteromeric odorant receptor channel (TC 1.A.69) family.</text>
</comment>
<dbReference type="OrthoDB" id="6617147at2759"/>
<feature type="transmembrane region" description="Helical" evidence="10">
    <location>
        <begin position="232"/>
        <end position="251"/>
    </location>
</feature>
<dbReference type="GO" id="GO:0004984">
    <property type="term" value="F:olfactory receptor activity"/>
    <property type="evidence" value="ECO:0007669"/>
    <property type="project" value="InterPro"/>
</dbReference>
<dbReference type="EMBL" id="CAJHJT010000034">
    <property type="protein sequence ID" value="CAD7004758.1"/>
    <property type="molecule type" value="Genomic_DNA"/>
</dbReference>
<feature type="transmembrane region" description="Helical" evidence="10">
    <location>
        <begin position="166"/>
        <end position="189"/>
    </location>
</feature>
<proteinExistence type="inferred from homology"/>
<dbReference type="GO" id="GO:0007165">
    <property type="term" value="P:signal transduction"/>
    <property type="evidence" value="ECO:0007669"/>
    <property type="project" value="UniProtKB-KW"/>
</dbReference>
<evidence type="ECO:0000256" key="2">
    <source>
        <dbReference type="ARBA" id="ARBA00022475"/>
    </source>
</evidence>
<keyword evidence="12" id="KW-1185">Reference proteome</keyword>
<gene>
    <name evidence="11" type="ORF">CCAP1982_LOCUS13150</name>
</gene>
<keyword evidence="2" id="KW-1003">Cell membrane</keyword>
<dbReference type="PANTHER" id="PTHR21137:SF35">
    <property type="entry name" value="ODORANT RECEPTOR 19A-RELATED"/>
    <property type="match status" value="1"/>
</dbReference>
<keyword evidence="8 10" id="KW-0675">Receptor</keyword>
<reference evidence="11" key="1">
    <citation type="submission" date="2020-11" db="EMBL/GenBank/DDBJ databases">
        <authorList>
            <person name="Whitehead M."/>
        </authorList>
    </citation>
    <scope>NUCLEOTIDE SEQUENCE</scope>
    <source>
        <strain evidence="11">EGII</strain>
    </source>
</reference>
<evidence type="ECO:0000256" key="7">
    <source>
        <dbReference type="ARBA" id="ARBA00023136"/>
    </source>
</evidence>
<evidence type="ECO:0000256" key="5">
    <source>
        <dbReference type="ARBA" id="ARBA00022725"/>
    </source>
</evidence>
<comment type="subcellular location">
    <subcellularLocation>
        <location evidence="1 10">Cell membrane</location>
        <topology evidence="1 10">Multi-pass membrane protein</topology>
    </subcellularLocation>
</comment>
<name>A0A811V2I6_CERCA</name>
<dbReference type="InterPro" id="IPR004117">
    <property type="entry name" value="7tm6_olfct_rcpt"/>
</dbReference>
<evidence type="ECO:0000256" key="1">
    <source>
        <dbReference type="ARBA" id="ARBA00004651"/>
    </source>
</evidence>
<keyword evidence="6 10" id="KW-1133">Transmembrane helix</keyword>
<keyword evidence="4 10" id="KW-0812">Transmembrane</keyword>
<feature type="transmembrane region" description="Helical" evidence="10">
    <location>
        <begin position="398"/>
        <end position="417"/>
    </location>
</feature>
<keyword evidence="3 10" id="KW-0716">Sensory transduction</keyword>
<dbReference type="GO" id="GO:0005549">
    <property type="term" value="F:odorant binding"/>
    <property type="evidence" value="ECO:0007669"/>
    <property type="project" value="InterPro"/>
</dbReference>
<keyword evidence="7 10" id="KW-0472">Membrane</keyword>
<feature type="transmembrane region" description="Helical" evidence="10">
    <location>
        <begin position="61"/>
        <end position="81"/>
    </location>
</feature>
<keyword evidence="9 10" id="KW-0807">Transducer</keyword>
<evidence type="ECO:0000313" key="12">
    <source>
        <dbReference type="Proteomes" id="UP000606786"/>
    </source>
</evidence>
<evidence type="ECO:0000256" key="10">
    <source>
        <dbReference type="RuleBase" id="RU351113"/>
    </source>
</evidence>
<dbReference type="GO" id="GO:0005886">
    <property type="term" value="C:plasma membrane"/>
    <property type="evidence" value="ECO:0007669"/>
    <property type="project" value="UniProtKB-SubCell"/>
</dbReference>
<dbReference type="AlphaFoldDB" id="A0A811V2I6"/>
<keyword evidence="5 10" id="KW-0552">Olfaction</keyword>
<feature type="transmembrane region" description="Helical" evidence="10">
    <location>
        <begin position="311"/>
        <end position="329"/>
    </location>
</feature>
<evidence type="ECO:0000256" key="6">
    <source>
        <dbReference type="ARBA" id="ARBA00022989"/>
    </source>
</evidence>
<protein>
    <recommendedName>
        <fullName evidence="10">Odorant receptor</fullName>
    </recommendedName>
</protein>
<dbReference type="Pfam" id="PF02949">
    <property type="entry name" value="7tm_6"/>
    <property type="match status" value="1"/>
</dbReference>
<evidence type="ECO:0000256" key="3">
    <source>
        <dbReference type="ARBA" id="ARBA00022606"/>
    </source>
</evidence>
<comment type="caution">
    <text evidence="11">The sequence shown here is derived from an EMBL/GenBank/DDBJ whole genome shotgun (WGS) entry which is preliminary data.</text>
</comment>
<feature type="transmembrane region" description="Helical" evidence="10">
    <location>
        <begin position="335"/>
        <end position="355"/>
    </location>
</feature>
<evidence type="ECO:0000313" key="11">
    <source>
        <dbReference type="EMBL" id="CAD7004758.1"/>
    </source>
</evidence>
<evidence type="ECO:0000256" key="9">
    <source>
        <dbReference type="ARBA" id="ARBA00023224"/>
    </source>
</evidence>
<dbReference type="Proteomes" id="UP000606786">
    <property type="component" value="Unassembled WGS sequence"/>
</dbReference>
<accession>A0A811V2I6</accession>
<sequence length="433" mass="50837">MIRAQQLNGHKVPSDVVTMILDEVEDVYKRNYNSIKVLIRVSFGLGVNLTAPTRFKDSLRIFNVILVTTSLLSLYAHWCYLIRHFDNILLLAETVCTALQTLISAVKMVYFLFTQRTFYQLIDQALTHEVIRKIEIFKYDFPINRQLKQEIDDIMSGVWRHARRQILFYFCCCIGIVFNYFFGAFFVNLYHQLKQTPNYNFILPFPALYPFWEAKGMTFPYYHLQMYMTGSAVYIAGICAVSFDGVFIVLCQHAVGLVKVHNLLVLRATSPLIPPERRVDYLRYVIFTYQRVRVYVQQVQTIYKHVSLSQFVLSLIVFGFVLFEMSFGLESSITIFIRMIMYISAGGTQIIIYCYNGQQLTSVSEEMPLAFYSCGWYEENKKFKQLLRMMIMRTNRHFYLEVSWFTLMNLATLIALFRMSGSYFLLLRNLQES</sequence>